<evidence type="ECO:0000256" key="1">
    <source>
        <dbReference type="ARBA" id="ARBA00006622"/>
    </source>
</evidence>
<dbReference type="InterPro" id="IPR014710">
    <property type="entry name" value="RmlC-like_jellyroll"/>
</dbReference>
<reference evidence="8 10" key="3">
    <citation type="journal article" date="2021" name="BMC Genomics">
        <title>Genome-resolved metagenome and metatranscriptome analyses of thermophilic composting reveal key bacterial players and their metabolic interactions.</title>
        <authorList>
            <person name="Braga L.P.P."/>
            <person name="Pereira R.V."/>
            <person name="Martins L.F."/>
            <person name="Moura L.M.S."/>
            <person name="Sanchez F.B."/>
            <person name="Patane J.S.L."/>
            <person name="da Silva A.M."/>
            <person name="Setubal J.C."/>
        </authorList>
    </citation>
    <scope>NUCLEOTIDE SEQUENCE [LARGE SCALE GENOMIC DNA]</scope>
    <source>
        <strain evidence="8">ZC4RG45</strain>
    </source>
</reference>
<evidence type="ECO:0000256" key="6">
    <source>
        <dbReference type="PIRSR" id="PIRSR610300-50"/>
    </source>
</evidence>
<evidence type="ECO:0000313" key="10">
    <source>
        <dbReference type="Proteomes" id="UP000249324"/>
    </source>
</evidence>
<dbReference type="PANTHER" id="PTHR12918:SF1">
    <property type="entry name" value="CYSTEINE DIOXYGENASE TYPE 1"/>
    <property type="match status" value="1"/>
</dbReference>
<sequence length="195" mass="21702">MPSTLMRMFTDRLTRVADHVDDPEQLPASAQTMLADIIGDERLLERKEMEPDPDHYRQHILHVDEKGRFSVVALVWLPGQETPVHDHVAWCITGVHAGHEVEKRFDVTRDTTGRPRLRPTGEFHNVAGTVTGLPPVGRDIHHVRCAGDEIAISLHLYGADIGRLGSSINVVYDPAVIMEMSRPGEPAATASRRRG</sequence>
<evidence type="ECO:0000256" key="5">
    <source>
        <dbReference type="ARBA" id="ARBA00023004"/>
    </source>
</evidence>
<dbReference type="GO" id="GO:0016702">
    <property type="term" value="F:oxidoreductase activity, acting on single donors with incorporation of molecular oxygen, incorporation of two atoms of oxygen"/>
    <property type="evidence" value="ECO:0007669"/>
    <property type="project" value="InterPro"/>
</dbReference>
<evidence type="ECO:0000256" key="4">
    <source>
        <dbReference type="ARBA" id="ARBA00023002"/>
    </source>
</evidence>
<dbReference type="STRING" id="1111738.GCA_000427905_01911"/>
<dbReference type="EMBL" id="QGUI02000204">
    <property type="protein sequence ID" value="MFO7193383.1"/>
    <property type="molecule type" value="Genomic_DNA"/>
</dbReference>
<keyword evidence="4" id="KW-0560">Oxidoreductase</keyword>
<evidence type="ECO:0000256" key="2">
    <source>
        <dbReference type="ARBA" id="ARBA00022723"/>
    </source>
</evidence>
<gene>
    <name evidence="8" type="ORF">DIU77_014165</name>
    <name evidence="9" type="ORF">DIU77_02520</name>
</gene>
<dbReference type="CDD" id="cd10548">
    <property type="entry name" value="cupin_CDO"/>
    <property type="match status" value="1"/>
</dbReference>
<dbReference type="SUPFAM" id="SSF51182">
    <property type="entry name" value="RmlC-like cupins"/>
    <property type="match status" value="1"/>
</dbReference>
<dbReference type="AlphaFoldDB" id="A0A2W4JR72"/>
<dbReference type="Gene3D" id="2.60.120.10">
    <property type="entry name" value="Jelly Rolls"/>
    <property type="match status" value="1"/>
</dbReference>
<reference evidence="8" key="4">
    <citation type="submission" date="2023-08" db="EMBL/GenBank/DDBJ databases">
        <authorList>
            <person name="Guima S.E.S."/>
            <person name="Martins L.F."/>
            <person name="Silva A.M."/>
            <person name="Setubal J.C."/>
        </authorList>
    </citation>
    <scope>NUCLEOTIDE SEQUENCE</scope>
    <source>
        <strain evidence="8">ZC4RG45</strain>
    </source>
</reference>
<feature type="binding site" evidence="7">
    <location>
        <position position="87"/>
    </location>
    <ligand>
        <name>Fe cation</name>
        <dbReference type="ChEBI" id="CHEBI:24875"/>
        <note>catalytic</note>
    </ligand>
</feature>
<dbReference type="Proteomes" id="UP000249324">
    <property type="component" value="Unassembled WGS sequence"/>
</dbReference>
<keyword evidence="5 7" id="KW-0408">Iron</keyword>
<dbReference type="InterPro" id="IPR010300">
    <property type="entry name" value="CDO_1"/>
</dbReference>
<protein>
    <submittedName>
        <fullName evidence="8 9">Cysteine dioxygenase</fullName>
    </submittedName>
</protein>
<evidence type="ECO:0000313" key="8">
    <source>
        <dbReference type="EMBL" id="MFO7193383.1"/>
    </source>
</evidence>
<evidence type="ECO:0000256" key="7">
    <source>
        <dbReference type="PIRSR" id="PIRSR610300-51"/>
    </source>
</evidence>
<comment type="similarity">
    <text evidence="1">Belongs to the cysteine dioxygenase family.</text>
</comment>
<evidence type="ECO:0000256" key="3">
    <source>
        <dbReference type="ARBA" id="ARBA00022964"/>
    </source>
</evidence>
<organism evidence="9">
    <name type="scientific">Thermocrispum agreste</name>
    <dbReference type="NCBI Taxonomy" id="37925"/>
    <lineage>
        <taxon>Bacteria</taxon>
        <taxon>Bacillati</taxon>
        <taxon>Actinomycetota</taxon>
        <taxon>Actinomycetes</taxon>
        <taxon>Pseudonocardiales</taxon>
        <taxon>Pseudonocardiaceae</taxon>
        <taxon>Thermocrispum</taxon>
    </lineage>
</organism>
<reference evidence="9" key="2">
    <citation type="submission" date="2018-05" db="EMBL/GenBank/DDBJ databases">
        <authorList>
            <person name="Lanie J.A."/>
            <person name="Ng W.-L."/>
            <person name="Kazmierczak K.M."/>
            <person name="Andrzejewski T.M."/>
            <person name="Davidsen T.M."/>
            <person name="Wayne K.J."/>
            <person name="Tettelin H."/>
            <person name="Glass J.I."/>
            <person name="Rusch D."/>
            <person name="Podicherti R."/>
            <person name="Tsui H.-C.T."/>
            <person name="Winkler M.E."/>
        </authorList>
    </citation>
    <scope>NUCLEOTIDE SEQUENCE</scope>
    <source>
        <strain evidence="9">ZC4RG45</strain>
    </source>
</reference>
<dbReference type="GO" id="GO:0008198">
    <property type="term" value="F:ferrous iron binding"/>
    <property type="evidence" value="ECO:0007669"/>
    <property type="project" value="TreeGrafter"/>
</dbReference>
<feature type="binding site" evidence="7">
    <location>
        <position position="85"/>
    </location>
    <ligand>
        <name>Fe cation</name>
        <dbReference type="ChEBI" id="CHEBI:24875"/>
        <note>catalytic</note>
    </ligand>
</feature>
<feature type="binding site" evidence="7">
    <location>
        <position position="141"/>
    </location>
    <ligand>
        <name>Fe cation</name>
        <dbReference type="ChEBI" id="CHEBI:24875"/>
        <note>catalytic</note>
    </ligand>
</feature>
<name>A0A2W4JR72_9PSEU</name>
<proteinExistence type="inferred from homology"/>
<dbReference type="PANTHER" id="PTHR12918">
    <property type="entry name" value="CYSTEINE DIOXYGENASE"/>
    <property type="match status" value="1"/>
</dbReference>
<evidence type="ECO:0000313" key="9">
    <source>
        <dbReference type="EMBL" id="PZN00839.1"/>
    </source>
</evidence>
<keyword evidence="6" id="KW-0883">Thioether bond</keyword>
<reference evidence="8" key="1">
    <citation type="submission" date="2018-05" db="EMBL/GenBank/DDBJ databases">
        <authorList>
            <person name="Moura L."/>
            <person name="Setubal J.C."/>
        </authorList>
    </citation>
    <scope>NUCLEOTIDE SEQUENCE</scope>
    <source>
        <strain evidence="8">ZC4RG45</strain>
    </source>
</reference>
<dbReference type="EMBL" id="QGUI01000056">
    <property type="protein sequence ID" value="PZN00839.1"/>
    <property type="molecule type" value="Genomic_DNA"/>
</dbReference>
<accession>A0A2W4JR72</accession>
<feature type="cross-link" description="3'-(S-cysteinyl)-tyrosine (Cys-Tyr)" evidence="6">
    <location>
        <begin position="91"/>
        <end position="157"/>
    </location>
</feature>
<comment type="caution">
    <text evidence="9">The sequence shown here is derived from an EMBL/GenBank/DDBJ whole genome shotgun (WGS) entry which is preliminary data.</text>
</comment>
<dbReference type="InterPro" id="IPR011051">
    <property type="entry name" value="RmlC_Cupin_sf"/>
</dbReference>
<keyword evidence="3 9" id="KW-0223">Dioxygenase</keyword>
<keyword evidence="2 7" id="KW-0479">Metal-binding</keyword>